<accession>A0A1W6MTE9</accession>
<dbReference type="CDD" id="cd16936">
    <property type="entry name" value="HATPase_RsbW-like"/>
    <property type="match status" value="1"/>
</dbReference>
<protein>
    <recommendedName>
        <fullName evidence="2">Histidine kinase/HSP90-like ATPase domain-containing protein</fullName>
    </recommendedName>
</protein>
<dbReference type="Gene3D" id="3.30.565.10">
    <property type="entry name" value="Histidine kinase-like ATPase, C-terminal domain"/>
    <property type="match status" value="1"/>
</dbReference>
<evidence type="ECO:0000259" key="2">
    <source>
        <dbReference type="Pfam" id="PF13581"/>
    </source>
</evidence>
<dbReference type="SUPFAM" id="SSF55874">
    <property type="entry name" value="ATPase domain of HSP90 chaperone/DNA topoisomerase II/histidine kinase"/>
    <property type="match status" value="1"/>
</dbReference>
<gene>
    <name evidence="3" type="ORF">B1812_06745</name>
</gene>
<dbReference type="InterPro" id="IPR003594">
    <property type="entry name" value="HATPase_dom"/>
</dbReference>
<sequence length="134" mass="14089">MNAVSGAVGWVGSIASDLHLPDEKSYAMQVCLEELMANVAMHGRSTAAQNGPDENADPLKVSVSVNVSSDRITLTVEDNGRPFDISSARPRGVEGGLDGIRPGGLGIGVIRSFADNLKYSRTATGNCVIAEFLR</sequence>
<dbReference type="STRING" id="655015.B1812_06745"/>
<dbReference type="RefSeq" id="WP_085770904.1">
    <property type="nucleotide sequence ID" value="NZ_CBEHVB010000028.1"/>
</dbReference>
<dbReference type="AlphaFoldDB" id="A0A1W6MTE9"/>
<dbReference type="EMBL" id="CP019948">
    <property type="protein sequence ID" value="ARN80822.1"/>
    <property type="molecule type" value="Genomic_DNA"/>
</dbReference>
<dbReference type="InterPro" id="IPR036890">
    <property type="entry name" value="HATPase_C_sf"/>
</dbReference>
<dbReference type="KEGG" id="mbry:B1812_06745"/>
<dbReference type="PANTHER" id="PTHR35526:SF3">
    <property type="entry name" value="ANTI-SIGMA-F FACTOR RSBW"/>
    <property type="match status" value="1"/>
</dbReference>
<proteinExistence type="predicted"/>
<dbReference type="InterPro" id="IPR050267">
    <property type="entry name" value="Anti-sigma-factor_SerPK"/>
</dbReference>
<feature type="domain" description="Histidine kinase/HSP90-like ATPase" evidence="2">
    <location>
        <begin position="4"/>
        <end position="130"/>
    </location>
</feature>
<dbReference type="Pfam" id="PF13581">
    <property type="entry name" value="HATPase_c_2"/>
    <property type="match status" value="1"/>
</dbReference>
<evidence type="ECO:0000256" key="1">
    <source>
        <dbReference type="ARBA" id="ARBA00022527"/>
    </source>
</evidence>
<dbReference type="GO" id="GO:0004674">
    <property type="term" value="F:protein serine/threonine kinase activity"/>
    <property type="evidence" value="ECO:0007669"/>
    <property type="project" value="UniProtKB-KW"/>
</dbReference>
<keyword evidence="1" id="KW-0723">Serine/threonine-protein kinase</keyword>
<dbReference type="Proteomes" id="UP000193978">
    <property type="component" value="Chromosome"/>
</dbReference>
<keyword evidence="4" id="KW-1185">Reference proteome</keyword>
<evidence type="ECO:0000313" key="3">
    <source>
        <dbReference type="EMBL" id="ARN80822.1"/>
    </source>
</evidence>
<organism evidence="3 4">
    <name type="scientific">Methylocystis bryophila</name>
    <dbReference type="NCBI Taxonomy" id="655015"/>
    <lineage>
        <taxon>Bacteria</taxon>
        <taxon>Pseudomonadati</taxon>
        <taxon>Pseudomonadota</taxon>
        <taxon>Alphaproteobacteria</taxon>
        <taxon>Hyphomicrobiales</taxon>
        <taxon>Methylocystaceae</taxon>
        <taxon>Methylocystis</taxon>
    </lineage>
</organism>
<evidence type="ECO:0000313" key="4">
    <source>
        <dbReference type="Proteomes" id="UP000193978"/>
    </source>
</evidence>
<keyword evidence="1" id="KW-0808">Transferase</keyword>
<keyword evidence="1" id="KW-0418">Kinase</keyword>
<name>A0A1W6MTE9_9HYPH</name>
<dbReference type="OrthoDB" id="7507932at2"/>
<reference evidence="3 4" key="1">
    <citation type="submission" date="2017-02" db="EMBL/GenBank/DDBJ databases">
        <authorList>
            <person name="Peterson S.W."/>
        </authorList>
    </citation>
    <scope>NUCLEOTIDE SEQUENCE [LARGE SCALE GENOMIC DNA]</scope>
    <source>
        <strain evidence="3 4">S285</strain>
    </source>
</reference>
<dbReference type="PANTHER" id="PTHR35526">
    <property type="entry name" value="ANTI-SIGMA-F FACTOR RSBW-RELATED"/>
    <property type="match status" value="1"/>
</dbReference>